<keyword evidence="2" id="KW-0732">Signal</keyword>
<name>A0ABN8AYK6_CHISP</name>
<feature type="domain" description="PSI" evidence="3">
    <location>
        <begin position="80"/>
        <end position="134"/>
    </location>
</feature>
<accession>A0ABN8AYK6</accession>
<evidence type="ECO:0000259" key="3">
    <source>
        <dbReference type="SMART" id="SM00423"/>
    </source>
</evidence>
<organism evidence="4 5">
    <name type="scientific">Chilo suppressalis</name>
    <name type="common">Asiatic rice borer moth</name>
    <dbReference type="NCBI Taxonomy" id="168631"/>
    <lineage>
        <taxon>Eukaryota</taxon>
        <taxon>Metazoa</taxon>
        <taxon>Ecdysozoa</taxon>
        <taxon>Arthropoda</taxon>
        <taxon>Hexapoda</taxon>
        <taxon>Insecta</taxon>
        <taxon>Pterygota</taxon>
        <taxon>Neoptera</taxon>
        <taxon>Endopterygota</taxon>
        <taxon>Lepidoptera</taxon>
        <taxon>Glossata</taxon>
        <taxon>Ditrysia</taxon>
        <taxon>Pyraloidea</taxon>
        <taxon>Crambidae</taxon>
        <taxon>Crambinae</taxon>
        <taxon>Chilo</taxon>
    </lineage>
</organism>
<feature type="chain" id="PRO_5046927038" description="PSI domain-containing protein" evidence="2">
    <location>
        <begin position="21"/>
        <end position="287"/>
    </location>
</feature>
<dbReference type="InterPro" id="IPR016201">
    <property type="entry name" value="PSI"/>
</dbReference>
<keyword evidence="1" id="KW-0325">Glycoprotein</keyword>
<dbReference type="InterPro" id="IPR031148">
    <property type="entry name" value="Plexin"/>
</dbReference>
<dbReference type="Proteomes" id="UP001153292">
    <property type="component" value="Chromosome 16"/>
</dbReference>
<evidence type="ECO:0000313" key="4">
    <source>
        <dbReference type="EMBL" id="CAH0400176.1"/>
    </source>
</evidence>
<evidence type="ECO:0000256" key="2">
    <source>
        <dbReference type="SAM" id="SignalP"/>
    </source>
</evidence>
<dbReference type="SMART" id="SM00423">
    <property type="entry name" value="PSI"/>
    <property type="match status" value="2"/>
</dbReference>
<evidence type="ECO:0000256" key="1">
    <source>
        <dbReference type="ARBA" id="ARBA00023180"/>
    </source>
</evidence>
<dbReference type="EMBL" id="OU963909">
    <property type="protein sequence ID" value="CAH0400176.1"/>
    <property type="molecule type" value="Genomic_DNA"/>
</dbReference>
<dbReference type="PANTHER" id="PTHR22625:SF70">
    <property type="entry name" value="PLEXIN A, ISOFORM A"/>
    <property type="match status" value="1"/>
</dbReference>
<protein>
    <recommendedName>
        <fullName evidence="3">PSI domain-containing protein</fullName>
    </recommendedName>
</protein>
<proteinExistence type="predicted"/>
<sequence length="287" mass="32785">MANWIVISVFFQFLLKNVNSKNAFHKYPGAALAGPFINATIFEKPGLTVGDKRRLQDYLNSFTNLADTPVDRIIETPTSYCRSFRTCSDCFRSTWYPCGWCHDYGCTNQPEIFCPDAVKRSDLKDLTDLEDFCPRIHHKGSILVHAGVRQNLRVKVHIADPVLYKKDLVCQIKFKNRLTHLKALILNGEIFCYPVTMNTTHKGNMNKGIFRVIWGGVNPFSNEIPVFVYRCEALASECDDCIDISPEYSCGWCESSSNCVIAEHCEDILKWYVNRLTCKTLNKNDPD</sequence>
<reference evidence="4" key="1">
    <citation type="submission" date="2021-12" db="EMBL/GenBank/DDBJ databases">
        <authorList>
            <person name="King R."/>
        </authorList>
    </citation>
    <scope>NUCLEOTIDE SEQUENCE</scope>
</reference>
<feature type="signal peptide" evidence="2">
    <location>
        <begin position="1"/>
        <end position="20"/>
    </location>
</feature>
<dbReference type="PANTHER" id="PTHR22625">
    <property type="entry name" value="PLEXIN"/>
    <property type="match status" value="1"/>
</dbReference>
<dbReference type="Gene3D" id="3.30.1680.10">
    <property type="entry name" value="ligand-binding face of the semaphorins, domain 2"/>
    <property type="match status" value="1"/>
</dbReference>
<gene>
    <name evidence="4" type="ORF">CHILSU_LOCUS3364</name>
</gene>
<feature type="domain" description="PSI" evidence="3">
    <location>
        <begin position="230"/>
        <end position="279"/>
    </location>
</feature>
<keyword evidence="5" id="KW-1185">Reference proteome</keyword>
<evidence type="ECO:0000313" key="5">
    <source>
        <dbReference type="Proteomes" id="UP001153292"/>
    </source>
</evidence>